<proteinExistence type="predicted"/>
<dbReference type="AlphaFoldDB" id="W6JUJ4"/>
<evidence type="ECO:0000313" key="2">
    <source>
        <dbReference type="EMBL" id="CCH73063.1"/>
    </source>
</evidence>
<reference evidence="2 3" key="1">
    <citation type="journal article" date="2013" name="ISME J.">
        <title>A metabolic model for members of the genus Tetrasphaera involved in enhanced biological phosphorus removal.</title>
        <authorList>
            <person name="Kristiansen R."/>
            <person name="Nguyen H.T.T."/>
            <person name="Saunders A.M."/>
            <person name="Nielsen J.L."/>
            <person name="Wimmer R."/>
            <person name="Le V.Q."/>
            <person name="McIlroy S.J."/>
            <person name="Petrovski S."/>
            <person name="Seviour R.J."/>
            <person name="Calteau A."/>
            <person name="Nielsen K.L."/>
            <person name="Nielsen P.H."/>
        </authorList>
    </citation>
    <scope>NUCLEOTIDE SEQUENCE [LARGE SCALE GENOMIC DNA]</scope>
    <source>
        <strain evidence="2 3">Ben110</strain>
    </source>
</reference>
<dbReference type="EMBL" id="CAJA01000146">
    <property type="protein sequence ID" value="CCH73063.1"/>
    <property type="molecule type" value="Genomic_DNA"/>
</dbReference>
<evidence type="ECO:0000313" key="3">
    <source>
        <dbReference type="Proteomes" id="UP000035763"/>
    </source>
</evidence>
<dbReference type="Proteomes" id="UP000035763">
    <property type="component" value="Unassembled WGS sequence"/>
</dbReference>
<evidence type="ECO:0000256" key="1">
    <source>
        <dbReference type="SAM" id="MobiDB-lite"/>
    </source>
</evidence>
<feature type="region of interest" description="Disordered" evidence="1">
    <location>
        <begin position="1"/>
        <end position="26"/>
    </location>
</feature>
<sequence length="128" mass="14140">MRSRGRPSSPPCGGPAGRVLPTGGAHLSVVPHTQHPWLYDHQLPAEGHRLRVERHGCPMYFAPPCPSCQSVCRAPTGTDRAPRHPRFPSGATLTARLRDSLLLSNFKQLGRRWGLGSWRTTVPIWGHL</sequence>
<organism evidence="2 3">
    <name type="scientific">Nostocoides australiense Ben110</name>
    <dbReference type="NCBI Taxonomy" id="1193182"/>
    <lineage>
        <taxon>Bacteria</taxon>
        <taxon>Bacillati</taxon>
        <taxon>Actinomycetota</taxon>
        <taxon>Actinomycetes</taxon>
        <taxon>Micrococcales</taxon>
        <taxon>Intrasporangiaceae</taxon>
        <taxon>Nostocoides</taxon>
    </lineage>
</organism>
<accession>W6JUJ4</accession>
<protein>
    <submittedName>
        <fullName evidence="2">Uncharacterized protein</fullName>
    </submittedName>
</protein>
<keyword evidence="3" id="KW-1185">Reference proteome</keyword>
<dbReference type="STRING" id="1193182.BN11_230019"/>
<gene>
    <name evidence="2" type="ORF">BN11_230019</name>
</gene>
<name>W6JUJ4_9MICO</name>
<comment type="caution">
    <text evidence="2">The sequence shown here is derived from an EMBL/GenBank/DDBJ whole genome shotgun (WGS) entry which is preliminary data.</text>
</comment>